<evidence type="ECO:0000256" key="1">
    <source>
        <dbReference type="SAM" id="SignalP"/>
    </source>
</evidence>
<evidence type="ECO:0000313" key="2">
    <source>
        <dbReference type="EMBL" id="CNK61379.1"/>
    </source>
</evidence>
<feature type="chain" id="PRO_5045979503" evidence="1">
    <location>
        <begin position="25"/>
        <end position="737"/>
    </location>
</feature>
<dbReference type="InterPro" id="IPR011024">
    <property type="entry name" value="G_crystallin-like"/>
</dbReference>
<protein>
    <submittedName>
        <fullName evidence="2">Acetyltransferase domain-containing protein</fullName>
    </submittedName>
</protein>
<accession>A0ABM9SPN1</accession>
<dbReference type="Gene3D" id="3.40.630.30">
    <property type="match status" value="1"/>
</dbReference>
<comment type="caution">
    <text evidence="2">The sequence shown here is derived from an EMBL/GenBank/DDBJ whole genome shotgun (WGS) entry which is preliminary data.</text>
</comment>
<proteinExistence type="predicted"/>
<keyword evidence="3" id="KW-1185">Reference proteome</keyword>
<organism evidence="2 3">
    <name type="scientific">Yersinia aldovae</name>
    <dbReference type="NCBI Taxonomy" id="29483"/>
    <lineage>
        <taxon>Bacteria</taxon>
        <taxon>Pseudomonadati</taxon>
        <taxon>Pseudomonadota</taxon>
        <taxon>Gammaproteobacteria</taxon>
        <taxon>Enterobacterales</taxon>
        <taxon>Yersiniaceae</taxon>
        <taxon>Yersinia</taxon>
    </lineage>
</organism>
<feature type="signal peptide" evidence="1">
    <location>
        <begin position="1"/>
        <end position="24"/>
    </location>
</feature>
<dbReference type="SUPFAM" id="SSF55729">
    <property type="entry name" value="Acyl-CoA N-acyltransferases (Nat)"/>
    <property type="match status" value="1"/>
</dbReference>
<gene>
    <name evidence="2" type="ORF">ERS137966_00756</name>
</gene>
<dbReference type="SUPFAM" id="SSF49695">
    <property type="entry name" value="gamma-Crystallin-like"/>
    <property type="match status" value="1"/>
</dbReference>
<evidence type="ECO:0000313" key="3">
    <source>
        <dbReference type="Proteomes" id="UP000038647"/>
    </source>
</evidence>
<name>A0ABM9SPN1_YERAL</name>
<dbReference type="Proteomes" id="UP000038647">
    <property type="component" value="Unassembled WGS sequence"/>
</dbReference>
<dbReference type="EMBL" id="CQEH01000002">
    <property type="protein sequence ID" value="CNK61379.1"/>
    <property type="molecule type" value="Genomic_DNA"/>
</dbReference>
<reference evidence="2 3" key="1">
    <citation type="submission" date="2015-03" db="EMBL/GenBank/DDBJ databases">
        <authorList>
            <consortium name="Pathogen Informatics"/>
            <person name="Murphy D."/>
        </authorList>
    </citation>
    <scope>NUCLEOTIDE SEQUENCE [LARGE SCALE GENOMIC DNA]</scope>
    <source>
        <strain evidence="2 3">IP08791</strain>
    </source>
</reference>
<dbReference type="Gene3D" id="2.60.20.10">
    <property type="entry name" value="Crystallins"/>
    <property type="match status" value="1"/>
</dbReference>
<sequence length="737" mass="83838">MKILKNLIIKTILINSIISFFAEANDTDIDHTKPMQNFHTNKEYIDYINNRKVCLYSDDKLEGNSRCFFNGDRIDLYETDDTLIGNDKTSSIHIPDGMLATIYKNDDYSPPYFNLTESIGQRDLADLYMDNAISSISVINAPIEGCSERCVILKRRQLPLSDIFTRKWDNLNYASKQVLLSFDINDQSDFMVELSSGSIIWFSKREVIIFNSHNNEPLIFRVQPETDRFSLLFHLNRNSIALDFMESRGTEQIALSPTITMAKAPFDRPIETSAIIINNTSKHPLVIDQIVMAANNEDIQSVHHRSERDTAGTLGCTFIPALAIYNYVTHSRCNQGDKLWDKMKRWFSSENKDQVVLVSAATPLLQPHPQATNNSHHPLLTLTKIDTQLHNQALTLPATAQFCKTTMENILATRYPRDVDMHCSLWVSRILADFTLLFGDSMRDWTIDVLRRVLQQIYENDTTGYAASDPAAESRLVNEVREVIRNLGQDEAIRQISQAFEYTRLNYARYLTHNPTTAATPAAAQRLPLGTYSLSLASYHYPTDRPTARVRENGEWVTHPDLYFDIDILDTTIPGQPGIDGPLMDDARAALTAWSDIYHAVPVHYYTTNEFWSESDRTLDAGRSNSYFLYSELLAPEEDYVYVAVRLQGDIVSILAARRDESFENSHENYRIAFFVTDPNYVLEPDNEGSVRGAGSAALHGLAHYLQQHGVKMIRSRVISQPAARVSTKLGFHHDEF</sequence>
<dbReference type="InterPro" id="IPR016181">
    <property type="entry name" value="Acyl_CoA_acyltransferase"/>
</dbReference>
<keyword evidence="1" id="KW-0732">Signal</keyword>